<feature type="transmembrane region" description="Helical" evidence="7">
    <location>
        <begin position="141"/>
        <end position="161"/>
    </location>
</feature>
<comment type="subcellular location">
    <subcellularLocation>
        <location evidence="1 7">Cell membrane</location>
        <topology evidence="1 7">Multi-pass membrane protein</topology>
    </subcellularLocation>
</comment>
<evidence type="ECO:0000256" key="1">
    <source>
        <dbReference type="ARBA" id="ARBA00004651"/>
    </source>
</evidence>
<comment type="similarity">
    <text evidence="7">Belongs to the binding-protein-dependent transport system permease family.</text>
</comment>
<dbReference type="AlphaFoldDB" id="A0A7T1AN97"/>
<keyword evidence="5 7" id="KW-1133">Transmembrane helix</keyword>
<sequence>MAPKTHMKKNNTLNLENKKFIVTSLAPALISLILITVVPFVINIINSLRNYYLADPKGPTFVGLENFKQILFNDANFWHSLWITLLFTAGCILIEFWLGLYIAGLLSSGGTFRNIIRSLLILPMAATPVAVSFTWKIMYSPSLGIINYFLKLFNINGAAWVGDPKIALLSVILVDVWQWTPFMMLIMLAGYMSLPTEPFEAATVDGAKDWHIFRYITLPLIKPVALTALLFRVIDSLKTFDIIFVLTRGGPGNTTETLNLYTYLKGFSYLRIGEASALAIIFLLIVIAISQIYLKYAGLEFGGSN</sequence>
<dbReference type="InterPro" id="IPR035906">
    <property type="entry name" value="MetI-like_sf"/>
</dbReference>
<dbReference type="GO" id="GO:0005886">
    <property type="term" value="C:plasma membrane"/>
    <property type="evidence" value="ECO:0007669"/>
    <property type="project" value="UniProtKB-SubCell"/>
</dbReference>
<dbReference type="CDD" id="cd06261">
    <property type="entry name" value="TM_PBP2"/>
    <property type="match status" value="1"/>
</dbReference>
<feature type="domain" description="ABC transmembrane type-1" evidence="8">
    <location>
        <begin position="81"/>
        <end position="293"/>
    </location>
</feature>
<dbReference type="Gene3D" id="1.10.3720.10">
    <property type="entry name" value="MetI-like"/>
    <property type="match status" value="1"/>
</dbReference>
<evidence type="ECO:0000256" key="6">
    <source>
        <dbReference type="ARBA" id="ARBA00023136"/>
    </source>
</evidence>
<keyword evidence="3" id="KW-1003">Cell membrane</keyword>
<feature type="transmembrane region" description="Helical" evidence="7">
    <location>
        <begin position="20"/>
        <end position="45"/>
    </location>
</feature>
<evidence type="ECO:0000256" key="2">
    <source>
        <dbReference type="ARBA" id="ARBA00022448"/>
    </source>
</evidence>
<keyword evidence="4 7" id="KW-0812">Transmembrane</keyword>
<dbReference type="Proteomes" id="UP000594463">
    <property type="component" value="Chromosome"/>
</dbReference>
<evidence type="ECO:0000256" key="7">
    <source>
        <dbReference type="RuleBase" id="RU363032"/>
    </source>
</evidence>
<dbReference type="SUPFAM" id="SSF161098">
    <property type="entry name" value="MetI-like"/>
    <property type="match status" value="1"/>
</dbReference>
<name>A0A7T1AN97_ATRLM</name>
<evidence type="ECO:0000313" key="10">
    <source>
        <dbReference type="Proteomes" id="UP000594463"/>
    </source>
</evidence>
<proteinExistence type="inferred from homology"/>
<dbReference type="PANTHER" id="PTHR43005">
    <property type="entry name" value="BLR7065 PROTEIN"/>
    <property type="match status" value="1"/>
</dbReference>
<keyword evidence="2 7" id="KW-0813">Transport</keyword>
<evidence type="ECO:0000256" key="3">
    <source>
        <dbReference type="ARBA" id="ARBA00022475"/>
    </source>
</evidence>
<dbReference type="GO" id="GO:0055085">
    <property type="term" value="P:transmembrane transport"/>
    <property type="evidence" value="ECO:0007669"/>
    <property type="project" value="InterPro"/>
</dbReference>
<evidence type="ECO:0000313" key="9">
    <source>
        <dbReference type="EMBL" id="QPM69035.1"/>
    </source>
</evidence>
<feature type="transmembrane region" description="Helical" evidence="7">
    <location>
        <begin position="275"/>
        <end position="294"/>
    </location>
</feature>
<protein>
    <submittedName>
        <fullName evidence="9">Trehalose transport system permease protein SugA</fullName>
    </submittedName>
</protein>
<reference evidence="9 10" key="1">
    <citation type="journal article" date="2021" name="Nat. Commun.">
        <title>Isolation of a member of the candidate phylum Atribacteria reveals a unique cell membrane structure.</title>
        <authorList>
            <person name="Taiki K."/>
            <person name="Nobu M.K."/>
            <person name="Kusada H."/>
            <person name="Meng X.-Y."/>
            <person name="Hosoki N."/>
            <person name="Uematsu K."/>
            <person name="Yoshioka H."/>
            <person name="Kamagata Y."/>
            <person name="Tamaki H."/>
        </authorList>
    </citation>
    <scope>NUCLEOTIDE SEQUENCE [LARGE SCALE GENOMIC DNA]</scope>
    <source>
        <strain evidence="9 10">RT761</strain>
    </source>
</reference>
<dbReference type="InterPro" id="IPR000515">
    <property type="entry name" value="MetI-like"/>
</dbReference>
<organism evidence="9 10">
    <name type="scientific">Atribacter laminatus</name>
    <dbReference type="NCBI Taxonomy" id="2847778"/>
    <lineage>
        <taxon>Bacteria</taxon>
        <taxon>Pseudomonadati</taxon>
        <taxon>Atribacterota</taxon>
        <taxon>Atribacteria</taxon>
        <taxon>Atribacterales</taxon>
        <taxon>Atribacteraceae</taxon>
        <taxon>Atribacter</taxon>
    </lineage>
</organism>
<gene>
    <name evidence="9" type="primary">sugA_19</name>
    <name evidence="9" type="ORF">RT761_02263</name>
</gene>
<evidence type="ECO:0000256" key="4">
    <source>
        <dbReference type="ARBA" id="ARBA00022692"/>
    </source>
</evidence>
<feature type="transmembrane region" description="Helical" evidence="7">
    <location>
        <begin position="81"/>
        <end position="103"/>
    </location>
</feature>
<keyword evidence="10" id="KW-1185">Reference proteome</keyword>
<accession>A0A7T1AN97</accession>
<dbReference type="EMBL" id="CP065383">
    <property type="protein sequence ID" value="QPM69035.1"/>
    <property type="molecule type" value="Genomic_DNA"/>
</dbReference>
<evidence type="ECO:0000256" key="5">
    <source>
        <dbReference type="ARBA" id="ARBA00022989"/>
    </source>
</evidence>
<dbReference type="KEGG" id="alam:RT761_02263"/>
<dbReference type="PROSITE" id="PS50928">
    <property type="entry name" value="ABC_TM1"/>
    <property type="match status" value="1"/>
</dbReference>
<evidence type="ECO:0000259" key="8">
    <source>
        <dbReference type="PROSITE" id="PS50928"/>
    </source>
</evidence>
<keyword evidence="6 7" id="KW-0472">Membrane</keyword>
<dbReference type="Pfam" id="PF00528">
    <property type="entry name" value="BPD_transp_1"/>
    <property type="match status" value="1"/>
</dbReference>
<feature type="transmembrane region" description="Helical" evidence="7">
    <location>
        <begin position="168"/>
        <end position="192"/>
    </location>
</feature>
<feature type="transmembrane region" description="Helical" evidence="7">
    <location>
        <begin position="212"/>
        <end position="234"/>
    </location>
</feature>
<feature type="transmembrane region" description="Helical" evidence="7">
    <location>
        <begin position="115"/>
        <end position="135"/>
    </location>
</feature>
<dbReference type="PANTHER" id="PTHR43005:SF1">
    <property type="entry name" value="SPERMIDINE_PUTRESCINE TRANSPORT SYSTEM PERMEASE PROTEIN"/>
    <property type="match status" value="1"/>
</dbReference>